<evidence type="ECO:0000256" key="4">
    <source>
        <dbReference type="ARBA" id="ARBA00022801"/>
    </source>
</evidence>
<sequence>MKRLWFLLSVLLPGLLLAGNIPEEQARRVATAFWQSAPQTRGAVVYWQLVSQSGNLDTRSSGLEPAYYVYDNASGPGFVIVAGDDVAMPVLGYSFEHEFPQGELLPNVQGWLDGLREEINAARRDGVQAGEAVTRAWQEMRAGDVVVELQTALWNQDAPYNRLCPLVNGSATYTGCTATAMAIVMRYHQWPERGTGTLPAYTTITHNYSVPALELGHSYKWNLMPLNYTNSSEAQNQAVATLMRDCAIAIQADFCPIGSSGTSALALNIARSLPSYFSYGRTARWVARASYPSDEWDRMMKDELDASRPIIYSGFNSESGHAFVLDGYTTDSYFSVNWGWGGFCNGYYLLSALEPADTGIGGGSNGKYNELQDAVIGIQKDDGSAGIEELRFSYYDNREGISGADKRIYNGFSVDETDIRPNEPFILHFGFLSNSGTEAFTGDILIALTDKDGQIVEELFQFTAQELPVGYGYMVDPEVVITQPILAGYRIRAYYRSERTPQWTVVRGNEEGGCVWDMVLQYEYTIEQCTSFTYNKTERKIYLATDSNVTVTLTGTDGKDYAGACRREGTSVTIDAAQLSAGTYVLTLQRGSEQKELRFTLGQSR</sequence>
<comment type="caution">
    <text evidence="9">The sequence shown here is derived from an EMBL/GenBank/DDBJ whole genome shotgun (WGS) entry which is preliminary data.</text>
</comment>
<dbReference type="GO" id="GO:0006508">
    <property type="term" value="P:proteolysis"/>
    <property type="evidence" value="ECO:0007669"/>
    <property type="project" value="UniProtKB-KW"/>
</dbReference>
<dbReference type="PRINTS" id="PR00797">
    <property type="entry name" value="STREPTOPAIN"/>
</dbReference>
<dbReference type="InterPro" id="IPR025896">
    <property type="entry name" value="Spi_Prtas-inh"/>
</dbReference>
<protein>
    <submittedName>
        <fullName evidence="9">C10 family peptidase</fullName>
    </submittedName>
</protein>
<evidence type="ECO:0000313" key="10">
    <source>
        <dbReference type="Proteomes" id="UP000823860"/>
    </source>
</evidence>
<keyword evidence="2" id="KW-0645">Protease</keyword>
<evidence type="ECO:0000313" key="9">
    <source>
        <dbReference type="EMBL" id="HJA83852.1"/>
    </source>
</evidence>
<dbReference type="Pfam" id="PF13734">
    <property type="entry name" value="Inhibitor_I69"/>
    <property type="match status" value="1"/>
</dbReference>
<dbReference type="InterPro" id="IPR044934">
    <property type="entry name" value="Streptopain_sf"/>
</dbReference>
<dbReference type="InterPro" id="IPR038765">
    <property type="entry name" value="Papain-like_cys_pep_sf"/>
</dbReference>
<dbReference type="SUPFAM" id="SSF54001">
    <property type="entry name" value="Cysteine proteinases"/>
    <property type="match status" value="1"/>
</dbReference>
<reference evidence="9" key="2">
    <citation type="submission" date="2021-04" db="EMBL/GenBank/DDBJ databases">
        <authorList>
            <person name="Gilroy R."/>
        </authorList>
    </citation>
    <scope>NUCLEOTIDE SEQUENCE</scope>
    <source>
        <strain evidence="9">ChiHecec1B25-7008</strain>
    </source>
</reference>
<evidence type="ECO:0000256" key="6">
    <source>
        <dbReference type="PIRSR" id="PIRSR600200-1"/>
    </source>
</evidence>
<reference evidence="9" key="1">
    <citation type="journal article" date="2021" name="PeerJ">
        <title>Extensive microbial diversity within the chicken gut microbiome revealed by metagenomics and culture.</title>
        <authorList>
            <person name="Gilroy R."/>
            <person name="Ravi A."/>
            <person name="Getino M."/>
            <person name="Pursley I."/>
            <person name="Horton D.L."/>
            <person name="Alikhan N.F."/>
            <person name="Baker D."/>
            <person name="Gharbi K."/>
            <person name="Hall N."/>
            <person name="Watson M."/>
            <person name="Adriaenssens E.M."/>
            <person name="Foster-Nyarko E."/>
            <person name="Jarju S."/>
            <person name="Secka A."/>
            <person name="Antonio M."/>
            <person name="Oren A."/>
            <person name="Chaudhuri R.R."/>
            <person name="La Ragione R."/>
            <person name="Hildebrand F."/>
            <person name="Pallen M.J."/>
        </authorList>
    </citation>
    <scope>NUCLEOTIDE SEQUENCE</scope>
    <source>
        <strain evidence="9">ChiHecec1B25-7008</strain>
    </source>
</reference>
<keyword evidence="5" id="KW-0788">Thiol protease</keyword>
<evidence type="ECO:0000259" key="8">
    <source>
        <dbReference type="Pfam" id="PF13734"/>
    </source>
</evidence>
<keyword evidence="3 7" id="KW-0732">Signal</keyword>
<feature type="chain" id="PRO_5039600652" evidence="7">
    <location>
        <begin position="19"/>
        <end position="605"/>
    </location>
</feature>
<gene>
    <name evidence="9" type="ORF">H9785_07795</name>
</gene>
<keyword evidence="4" id="KW-0378">Hydrolase</keyword>
<feature type="active site" description="Proton acceptor" evidence="6">
    <location>
        <position position="321"/>
    </location>
</feature>
<dbReference type="Proteomes" id="UP000823860">
    <property type="component" value="Unassembled WGS sequence"/>
</dbReference>
<proteinExistence type="inferred from homology"/>
<dbReference type="EMBL" id="DWZE01000086">
    <property type="protein sequence ID" value="HJA83852.1"/>
    <property type="molecule type" value="Genomic_DNA"/>
</dbReference>
<dbReference type="InterPro" id="IPR000200">
    <property type="entry name" value="Peptidase_C10"/>
</dbReference>
<dbReference type="GO" id="GO:0008234">
    <property type="term" value="F:cysteine-type peptidase activity"/>
    <property type="evidence" value="ECO:0007669"/>
    <property type="project" value="UniProtKB-KW"/>
</dbReference>
<evidence type="ECO:0000256" key="2">
    <source>
        <dbReference type="ARBA" id="ARBA00022670"/>
    </source>
</evidence>
<organism evidence="9 10">
    <name type="scientific">Candidatus Bacteroides intestinavium</name>
    <dbReference type="NCBI Taxonomy" id="2838469"/>
    <lineage>
        <taxon>Bacteria</taxon>
        <taxon>Pseudomonadati</taxon>
        <taxon>Bacteroidota</taxon>
        <taxon>Bacteroidia</taxon>
        <taxon>Bacteroidales</taxon>
        <taxon>Bacteroidaceae</taxon>
        <taxon>Bacteroides</taxon>
    </lineage>
</organism>
<dbReference type="Gene3D" id="3.90.70.50">
    <property type="entry name" value="Peptidase C10, streptopain"/>
    <property type="match status" value="1"/>
</dbReference>
<comment type="similarity">
    <text evidence="1">Belongs to the peptidase C10 family.</text>
</comment>
<evidence type="ECO:0000256" key="1">
    <source>
        <dbReference type="ARBA" id="ARBA00009693"/>
    </source>
</evidence>
<feature type="signal peptide" evidence="7">
    <location>
        <begin position="1"/>
        <end position="18"/>
    </location>
</feature>
<evidence type="ECO:0000256" key="7">
    <source>
        <dbReference type="SAM" id="SignalP"/>
    </source>
</evidence>
<dbReference type="Pfam" id="PF01640">
    <property type="entry name" value="Peptidase_C10"/>
    <property type="match status" value="1"/>
</dbReference>
<name>A0A9D2KT21_9BACE</name>
<feature type="domain" description="Spi protease inhibitor" evidence="8">
    <location>
        <begin position="20"/>
        <end position="119"/>
    </location>
</feature>
<feature type="active site" description="Nucleophile" evidence="6">
    <location>
        <position position="176"/>
    </location>
</feature>
<accession>A0A9D2KT21</accession>
<evidence type="ECO:0000256" key="3">
    <source>
        <dbReference type="ARBA" id="ARBA00022729"/>
    </source>
</evidence>
<evidence type="ECO:0000256" key="5">
    <source>
        <dbReference type="ARBA" id="ARBA00022807"/>
    </source>
</evidence>
<dbReference type="AlphaFoldDB" id="A0A9D2KT21"/>